<accession>A0A7W9Q5M8</accession>
<dbReference type="EMBL" id="JACHJL010000002">
    <property type="protein sequence ID" value="MBB5934084.1"/>
    <property type="molecule type" value="Genomic_DNA"/>
</dbReference>
<dbReference type="NCBIfam" id="NF033545">
    <property type="entry name" value="transpos_IS630"/>
    <property type="match status" value="1"/>
</dbReference>
<feature type="region of interest" description="Disordered" evidence="1">
    <location>
        <begin position="229"/>
        <end position="255"/>
    </location>
</feature>
<dbReference type="InterPro" id="IPR047655">
    <property type="entry name" value="Transpos_IS630-like"/>
</dbReference>
<evidence type="ECO:0000259" key="2">
    <source>
        <dbReference type="Pfam" id="PF13358"/>
    </source>
</evidence>
<feature type="domain" description="Tc1-like transposase DDE" evidence="2">
    <location>
        <begin position="15"/>
        <end position="168"/>
    </location>
</feature>
<protein>
    <submittedName>
        <fullName evidence="3">Transposase</fullName>
    </submittedName>
</protein>
<proteinExistence type="predicted"/>
<gene>
    <name evidence="3" type="ORF">FHS42_001110</name>
</gene>
<dbReference type="GO" id="GO:0003676">
    <property type="term" value="F:nucleic acid binding"/>
    <property type="evidence" value="ECO:0007669"/>
    <property type="project" value="InterPro"/>
</dbReference>
<keyword evidence="4" id="KW-1185">Reference proteome</keyword>
<dbReference type="Proteomes" id="UP000588098">
    <property type="component" value="Unassembled WGS sequence"/>
</dbReference>
<evidence type="ECO:0000313" key="4">
    <source>
        <dbReference type="Proteomes" id="UP000588098"/>
    </source>
</evidence>
<dbReference type="InterPro" id="IPR036397">
    <property type="entry name" value="RNaseH_sf"/>
</dbReference>
<name>A0A7W9Q5M8_9ACTN</name>
<comment type="caution">
    <text evidence="3">The sequence shown here is derived from an EMBL/GenBank/DDBJ whole genome shotgun (WGS) entry which is preliminary data.</text>
</comment>
<dbReference type="AlphaFoldDB" id="A0A7W9Q5M8"/>
<dbReference type="Pfam" id="PF13358">
    <property type="entry name" value="DDE_3"/>
    <property type="match status" value="1"/>
</dbReference>
<evidence type="ECO:0000313" key="3">
    <source>
        <dbReference type="EMBL" id="MBB5934084.1"/>
    </source>
</evidence>
<reference evidence="3 4" key="1">
    <citation type="submission" date="2020-08" db="EMBL/GenBank/DDBJ databases">
        <title>Genomic Encyclopedia of Type Strains, Phase III (KMG-III): the genomes of soil and plant-associated and newly described type strains.</title>
        <authorList>
            <person name="Whitman W."/>
        </authorList>
    </citation>
    <scope>NUCLEOTIDE SEQUENCE [LARGE SCALE GENOMIC DNA]</scope>
    <source>
        <strain evidence="3 4">CECT 8305</strain>
    </source>
</reference>
<dbReference type="InterPro" id="IPR038717">
    <property type="entry name" value="Tc1-like_DDE_dom"/>
</dbReference>
<organism evidence="3 4">
    <name type="scientific">Streptomyces zagrosensis</name>
    <dbReference type="NCBI Taxonomy" id="1042984"/>
    <lineage>
        <taxon>Bacteria</taxon>
        <taxon>Bacillati</taxon>
        <taxon>Actinomycetota</taxon>
        <taxon>Actinomycetes</taxon>
        <taxon>Kitasatosporales</taxon>
        <taxon>Streptomycetaceae</taxon>
        <taxon>Streptomyces</taxon>
    </lineage>
</organism>
<sequence>MALRGRLAAARGAWLVFEDEAGFSMTPPQAKTWSQRGRTPVVRVRGRSRRRISIAALTCYKPGHCSRIIYRPRRDDGRRDGRKSFLWRDYRDLLIAAHQQLGGPIVLIWDNLNVHKSAGLREFAASRDWRTIYYLPPYAPDLNPVEGIWSLLRRGWLSNVAFSTPEHLIQRIRHGLRHIRARLLVGHVPISPTPQFPGAQTLPAATSAAAFFADSHRAHEHLVLRLTGEHAPHPCAPRRSTQTPQENRRSRACST</sequence>
<dbReference type="Gene3D" id="3.30.420.10">
    <property type="entry name" value="Ribonuclease H-like superfamily/Ribonuclease H"/>
    <property type="match status" value="1"/>
</dbReference>
<evidence type="ECO:0000256" key="1">
    <source>
        <dbReference type="SAM" id="MobiDB-lite"/>
    </source>
</evidence>